<feature type="transmembrane region" description="Helical" evidence="6">
    <location>
        <begin position="152"/>
        <end position="173"/>
    </location>
</feature>
<evidence type="ECO:0000313" key="7">
    <source>
        <dbReference type="EMBL" id="PWI25757.1"/>
    </source>
</evidence>
<dbReference type="RefSeq" id="WP_109305515.1">
    <property type="nucleotide sequence ID" value="NZ_BJUF01000083.1"/>
</dbReference>
<evidence type="ECO:0000256" key="2">
    <source>
        <dbReference type="ARBA" id="ARBA00022475"/>
    </source>
</evidence>
<dbReference type="EMBL" id="QFVR01000006">
    <property type="protein sequence ID" value="PWI25757.1"/>
    <property type="molecule type" value="Genomic_DNA"/>
</dbReference>
<evidence type="ECO:0000256" key="1">
    <source>
        <dbReference type="ARBA" id="ARBA00004651"/>
    </source>
</evidence>
<dbReference type="OrthoDB" id="9784202at2"/>
<dbReference type="PIRSF" id="PIRSF006324">
    <property type="entry name" value="LeuE"/>
    <property type="match status" value="1"/>
</dbReference>
<dbReference type="GO" id="GO:0015171">
    <property type="term" value="F:amino acid transmembrane transporter activity"/>
    <property type="evidence" value="ECO:0007669"/>
    <property type="project" value="TreeGrafter"/>
</dbReference>
<dbReference type="Pfam" id="PF01810">
    <property type="entry name" value="LysE"/>
    <property type="match status" value="1"/>
</dbReference>
<dbReference type="GO" id="GO:0005886">
    <property type="term" value="C:plasma membrane"/>
    <property type="evidence" value="ECO:0007669"/>
    <property type="project" value="UniProtKB-SubCell"/>
</dbReference>
<feature type="transmembrane region" description="Helical" evidence="6">
    <location>
        <begin position="68"/>
        <end position="89"/>
    </location>
</feature>
<feature type="transmembrane region" description="Helical" evidence="6">
    <location>
        <begin position="38"/>
        <end position="62"/>
    </location>
</feature>
<evidence type="ECO:0000256" key="4">
    <source>
        <dbReference type="ARBA" id="ARBA00022989"/>
    </source>
</evidence>
<feature type="transmembrane region" description="Helical" evidence="6">
    <location>
        <begin position="110"/>
        <end position="132"/>
    </location>
</feature>
<keyword evidence="3 6" id="KW-0812">Transmembrane</keyword>
<evidence type="ECO:0000256" key="5">
    <source>
        <dbReference type="ARBA" id="ARBA00023136"/>
    </source>
</evidence>
<keyword evidence="2" id="KW-1003">Cell membrane</keyword>
<keyword evidence="4 6" id="KW-1133">Transmembrane helix</keyword>
<protein>
    <submittedName>
        <fullName evidence="7">Lysine transporter LysE</fullName>
    </submittedName>
</protein>
<reference evidence="7 8" key="1">
    <citation type="submission" date="2018-05" db="EMBL/GenBank/DDBJ databases">
        <title>Kurthia sibirica genome sequence.</title>
        <authorList>
            <person name="Maclea K.S."/>
            <person name="Goen A.E."/>
        </authorList>
    </citation>
    <scope>NUCLEOTIDE SEQUENCE [LARGE SCALE GENOMIC DNA]</scope>
    <source>
        <strain evidence="7 8">ATCC 49154</strain>
    </source>
</reference>
<comment type="subcellular location">
    <subcellularLocation>
        <location evidence="1">Cell membrane</location>
        <topology evidence="1">Multi-pass membrane protein</topology>
    </subcellularLocation>
</comment>
<dbReference type="PANTHER" id="PTHR30086:SF20">
    <property type="entry name" value="ARGININE EXPORTER PROTEIN ARGO-RELATED"/>
    <property type="match status" value="1"/>
</dbReference>
<gene>
    <name evidence="7" type="ORF">DEX24_06025</name>
</gene>
<evidence type="ECO:0000313" key="8">
    <source>
        <dbReference type="Proteomes" id="UP000245938"/>
    </source>
</evidence>
<name>A0A2U3AMK2_9BACL</name>
<feature type="transmembrane region" description="Helical" evidence="6">
    <location>
        <begin position="6"/>
        <end position="26"/>
    </location>
</feature>
<evidence type="ECO:0000256" key="3">
    <source>
        <dbReference type="ARBA" id="ARBA00022692"/>
    </source>
</evidence>
<evidence type="ECO:0000256" key="6">
    <source>
        <dbReference type="SAM" id="Phobius"/>
    </source>
</evidence>
<dbReference type="InterPro" id="IPR001123">
    <property type="entry name" value="LeuE-type"/>
</dbReference>
<keyword evidence="5 6" id="KW-0472">Membrane</keyword>
<keyword evidence="8" id="KW-1185">Reference proteome</keyword>
<organism evidence="7 8">
    <name type="scientific">Kurthia sibirica</name>
    <dbReference type="NCBI Taxonomy" id="202750"/>
    <lineage>
        <taxon>Bacteria</taxon>
        <taxon>Bacillati</taxon>
        <taxon>Bacillota</taxon>
        <taxon>Bacilli</taxon>
        <taxon>Bacillales</taxon>
        <taxon>Caryophanaceae</taxon>
        <taxon>Kurthia</taxon>
    </lineage>
</organism>
<dbReference type="PANTHER" id="PTHR30086">
    <property type="entry name" value="ARGININE EXPORTER PROTEIN ARGO"/>
    <property type="match status" value="1"/>
</dbReference>
<comment type="caution">
    <text evidence="7">The sequence shown here is derived from an EMBL/GenBank/DDBJ whole genome shotgun (WGS) entry which is preliminary data.</text>
</comment>
<proteinExistence type="predicted"/>
<dbReference type="AlphaFoldDB" id="A0A2U3AMK2"/>
<sequence length="206" mass="22477">MSVIGPFILMSFLLIILPGPDSGLVIQNSIMHGKSAGVKTVLGSVSGLLIHTAAAVLGLSALLMKSALLFSLLKYIGAAYLIYIGFMALKSLKDKPVAQDATISAGKQKSFFLQGFITCAANPKVAVFFLTFLPQFVQPGYNHMMQFTLMGFTYAVMTIIWFLLYVFLIELFAKWLKKPHVQKSIQGCTGVVLLLFGIRLAFEKSA</sequence>
<dbReference type="Proteomes" id="UP000245938">
    <property type="component" value="Unassembled WGS sequence"/>
</dbReference>
<accession>A0A2U3AMK2</accession>